<evidence type="ECO:0000313" key="4">
    <source>
        <dbReference type="EMBL" id="NKQ59297.1"/>
    </source>
</evidence>
<name>A0ABX1JHN2_9PSEU</name>
<evidence type="ECO:0000259" key="3">
    <source>
        <dbReference type="PROSITE" id="PS51186"/>
    </source>
</evidence>
<dbReference type="RefSeq" id="WP_168523957.1">
    <property type="nucleotide sequence ID" value="NZ_JAAXLS010000089.1"/>
</dbReference>
<keyword evidence="5" id="KW-1185">Reference proteome</keyword>
<dbReference type="InterPro" id="IPR000182">
    <property type="entry name" value="GNAT_dom"/>
</dbReference>
<dbReference type="Proteomes" id="UP000715441">
    <property type="component" value="Unassembled WGS sequence"/>
</dbReference>
<keyword evidence="2" id="KW-0012">Acyltransferase</keyword>
<evidence type="ECO:0000256" key="1">
    <source>
        <dbReference type="ARBA" id="ARBA00022679"/>
    </source>
</evidence>
<accession>A0ABX1JHN2</accession>
<sequence>MTTVIARELRGAAGDLAEVGRLVLACSAASLRRRFWLGGEPDPAEILARYQRFFLAGPPDGVALLALVDGTPAGLLNLVPDTTPRLAELGVLVADPWQRRGLGNGLTGWLRRSGRWRGWTVHASVQDNNGAAIALLRRHGFRRLPPAEPGQHDYDLVLREEAHAEVTA</sequence>
<proteinExistence type="predicted"/>
<comment type="caution">
    <text evidence="4">The sequence shown here is derived from an EMBL/GenBank/DDBJ whole genome shotgun (WGS) entry which is preliminary data.</text>
</comment>
<gene>
    <name evidence="4" type="ORF">HFP15_41315</name>
</gene>
<dbReference type="PROSITE" id="PS51186">
    <property type="entry name" value="GNAT"/>
    <property type="match status" value="1"/>
</dbReference>
<protein>
    <submittedName>
        <fullName evidence="4">GNAT family N-acetyltransferase</fullName>
    </submittedName>
</protein>
<evidence type="ECO:0000256" key="2">
    <source>
        <dbReference type="ARBA" id="ARBA00023315"/>
    </source>
</evidence>
<dbReference type="Pfam" id="PF00583">
    <property type="entry name" value="Acetyltransf_1"/>
    <property type="match status" value="1"/>
</dbReference>
<dbReference type="SUPFAM" id="SSF55729">
    <property type="entry name" value="Acyl-CoA N-acyltransferases (Nat)"/>
    <property type="match status" value="1"/>
</dbReference>
<evidence type="ECO:0000313" key="5">
    <source>
        <dbReference type="Proteomes" id="UP000715441"/>
    </source>
</evidence>
<reference evidence="4 5" key="1">
    <citation type="submission" date="2020-04" db="EMBL/GenBank/DDBJ databases">
        <title>Novel species.</title>
        <authorList>
            <person name="Teo W.F.A."/>
            <person name="Lipun K."/>
            <person name="Srisuk N."/>
            <person name="Duangmal K."/>
        </authorList>
    </citation>
    <scope>NUCLEOTIDE SEQUENCE [LARGE SCALE GENOMIC DNA]</scope>
    <source>
        <strain evidence="4 5">K13G38</strain>
    </source>
</reference>
<feature type="domain" description="N-acetyltransferase" evidence="3">
    <location>
        <begin position="4"/>
        <end position="163"/>
    </location>
</feature>
<keyword evidence="1" id="KW-0808">Transferase</keyword>
<dbReference type="InterPro" id="IPR016181">
    <property type="entry name" value="Acyl_CoA_acyltransferase"/>
</dbReference>
<dbReference type="PANTHER" id="PTHR43877">
    <property type="entry name" value="AMINOALKYLPHOSPHONATE N-ACETYLTRANSFERASE-RELATED-RELATED"/>
    <property type="match status" value="1"/>
</dbReference>
<dbReference type="Gene3D" id="3.40.630.30">
    <property type="match status" value="1"/>
</dbReference>
<dbReference type="InterPro" id="IPR050832">
    <property type="entry name" value="Bact_Acetyltransf"/>
</dbReference>
<organism evidence="4 5">
    <name type="scientific">Amycolatopsis acididurans</name>
    <dbReference type="NCBI Taxonomy" id="2724524"/>
    <lineage>
        <taxon>Bacteria</taxon>
        <taxon>Bacillati</taxon>
        <taxon>Actinomycetota</taxon>
        <taxon>Actinomycetes</taxon>
        <taxon>Pseudonocardiales</taxon>
        <taxon>Pseudonocardiaceae</taxon>
        <taxon>Amycolatopsis</taxon>
    </lineage>
</organism>
<dbReference type="EMBL" id="JAAXLS010000089">
    <property type="protein sequence ID" value="NKQ59297.1"/>
    <property type="molecule type" value="Genomic_DNA"/>
</dbReference>